<evidence type="ECO:0000313" key="3">
    <source>
        <dbReference type="Proteomes" id="UP001235547"/>
    </source>
</evidence>
<geneLocation type="plasmid" evidence="2 3">
    <name>unnamed</name>
</geneLocation>
<dbReference type="InterPro" id="IPR011989">
    <property type="entry name" value="ARM-like"/>
</dbReference>
<dbReference type="InterPro" id="IPR016024">
    <property type="entry name" value="ARM-type_fold"/>
</dbReference>
<organism evidence="2 3">
    <name type="scientific">Sinorhizobium numidicum</name>
    <dbReference type="NCBI Taxonomy" id="680248"/>
    <lineage>
        <taxon>Bacteria</taxon>
        <taxon>Pseudomonadati</taxon>
        <taxon>Pseudomonadota</taxon>
        <taxon>Alphaproteobacteria</taxon>
        <taxon>Hyphomicrobiales</taxon>
        <taxon>Rhizobiaceae</taxon>
        <taxon>Sinorhizobium/Ensifer group</taxon>
        <taxon>Sinorhizobium</taxon>
    </lineage>
</organism>
<evidence type="ECO:0000313" key="2">
    <source>
        <dbReference type="EMBL" id="WEX85466.1"/>
    </source>
</evidence>
<sequence>MDRDSRRVRTAESSSRAAAGVTRLTDLPTDALSEVAKGLTPDNPREAAINLAHFRITSHAVQGEFARGNAAQFEARLNRLGTSFATLSEKALPELPDGTPEANFNFACRQIPAIQPLLKFYEANAQTAIVDHVISNDDKWHKAAAAAVLSTNLGDFYHDHDRRRIIDRALASFADDDPVVRDNGARALIRGHDHLNAGDKAQLAAMFNHTPELVPLYNQLMQDQQEWSRRQAVQPQRSVDRSIDAIEAQVQGLPAGVGSLEQAKAMHDVAKSITETFDRARAEFISCGRSRERSSSGR</sequence>
<dbReference type="Proteomes" id="UP001235547">
    <property type="component" value="Plasmid unnamed"/>
</dbReference>
<gene>
    <name evidence="2" type="ORF">PYH38_005847</name>
</gene>
<evidence type="ECO:0000256" key="1">
    <source>
        <dbReference type="SAM" id="MobiDB-lite"/>
    </source>
</evidence>
<dbReference type="EMBL" id="CP120372">
    <property type="protein sequence ID" value="WEX85466.1"/>
    <property type="molecule type" value="Genomic_DNA"/>
</dbReference>
<dbReference type="Gene3D" id="1.25.10.10">
    <property type="entry name" value="Leucine-rich Repeat Variant"/>
    <property type="match status" value="1"/>
</dbReference>
<protein>
    <submittedName>
        <fullName evidence="2">Uncharacterized protein</fullName>
    </submittedName>
</protein>
<name>A0ABY8D8N5_9HYPH</name>
<feature type="region of interest" description="Disordered" evidence="1">
    <location>
        <begin position="1"/>
        <end position="22"/>
    </location>
</feature>
<reference evidence="2 3" key="1">
    <citation type="submission" date="2023-03" db="EMBL/GenBank/DDBJ databases">
        <authorList>
            <person name="Kaur S."/>
            <person name="Espinosa-Saiz D."/>
            <person name="Velazquez E."/>
            <person name="Menendez E."/>
            <person name="diCenzo G.C."/>
        </authorList>
    </citation>
    <scope>NUCLEOTIDE SEQUENCE [LARGE SCALE GENOMIC DNA]</scope>
    <source>
        <strain evidence="2 3">LMG 27395</strain>
        <plasmid evidence="2 3">unnamed</plasmid>
    </source>
</reference>
<feature type="compositionally biased region" description="Basic and acidic residues" evidence="1">
    <location>
        <begin position="1"/>
        <end position="10"/>
    </location>
</feature>
<keyword evidence="2" id="KW-0614">Plasmid</keyword>
<dbReference type="RefSeq" id="WP_280736382.1">
    <property type="nucleotide sequence ID" value="NZ_CP120369.1"/>
</dbReference>
<accession>A0ABY8D8N5</accession>
<keyword evidence="3" id="KW-1185">Reference proteome</keyword>
<proteinExistence type="predicted"/>
<dbReference type="SUPFAM" id="SSF48371">
    <property type="entry name" value="ARM repeat"/>
    <property type="match status" value="1"/>
</dbReference>